<keyword evidence="2" id="KW-1185">Reference proteome</keyword>
<dbReference type="Proteomes" id="UP000266861">
    <property type="component" value="Unassembled WGS sequence"/>
</dbReference>
<protein>
    <submittedName>
        <fullName evidence="1">Uncharacterized protein</fullName>
    </submittedName>
</protein>
<evidence type="ECO:0000313" key="1">
    <source>
        <dbReference type="EMBL" id="RHZ59139.1"/>
    </source>
</evidence>
<name>A0A397H8W7_9GLOM</name>
<comment type="caution">
    <text evidence="1">The sequence shown here is derived from an EMBL/GenBank/DDBJ whole genome shotgun (WGS) entry which is preliminary data.</text>
</comment>
<reference evidence="1 2" key="1">
    <citation type="submission" date="2018-08" db="EMBL/GenBank/DDBJ databases">
        <title>Genome and evolution of the arbuscular mycorrhizal fungus Diversispora epigaea (formerly Glomus versiforme) and its bacterial endosymbionts.</title>
        <authorList>
            <person name="Sun X."/>
            <person name="Fei Z."/>
            <person name="Harrison M."/>
        </authorList>
    </citation>
    <scope>NUCLEOTIDE SEQUENCE [LARGE SCALE GENOMIC DNA]</scope>
    <source>
        <strain evidence="1 2">IT104</strain>
    </source>
</reference>
<organism evidence="1 2">
    <name type="scientific">Diversispora epigaea</name>
    <dbReference type="NCBI Taxonomy" id="1348612"/>
    <lineage>
        <taxon>Eukaryota</taxon>
        <taxon>Fungi</taxon>
        <taxon>Fungi incertae sedis</taxon>
        <taxon>Mucoromycota</taxon>
        <taxon>Glomeromycotina</taxon>
        <taxon>Glomeromycetes</taxon>
        <taxon>Diversisporales</taxon>
        <taxon>Diversisporaceae</taxon>
        <taxon>Diversispora</taxon>
    </lineage>
</organism>
<dbReference type="AlphaFoldDB" id="A0A397H8W7"/>
<dbReference type="OrthoDB" id="2440769at2759"/>
<accession>A0A397H8W7</accession>
<sequence length="137" mass="15679">MSKRPILEVKLICLGAFLYPTRIYWQTVFEQNKRRFYMHITEGHETNETQSGSRCTSGSKYRAIESTPSVAITNNKELLDTSLIDVYFCAFGFEVENFLIYVTNIGIGNNINTIGVSFGYTSSFIGEYEKKRALFVQ</sequence>
<evidence type="ECO:0000313" key="2">
    <source>
        <dbReference type="Proteomes" id="UP000266861"/>
    </source>
</evidence>
<gene>
    <name evidence="1" type="ORF">Glove_365g252</name>
</gene>
<dbReference type="EMBL" id="PQFF01000331">
    <property type="protein sequence ID" value="RHZ59139.1"/>
    <property type="molecule type" value="Genomic_DNA"/>
</dbReference>
<proteinExistence type="predicted"/>